<dbReference type="SUPFAM" id="SSF56281">
    <property type="entry name" value="Metallo-hydrolase/oxidoreductase"/>
    <property type="match status" value="1"/>
</dbReference>
<dbReference type="GO" id="GO:0046983">
    <property type="term" value="F:protein dimerization activity"/>
    <property type="evidence" value="ECO:0007669"/>
    <property type="project" value="InterPro"/>
</dbReference>
<evidence type="ECO:0000313" key="2">
    <source>
        <dbReference type="EMBL" id="GGK83884.1"/>
    </source>
</evidence>
<dbReference type="Gene3D" id="3.60.15.10">
    <property type="entry name" value="Ribonuclease Z/Hydroxyacylglutathione hydrolase-like"/>
    <property type="match status" value="1"/>
</dbReference>
<organism evidence="2 3">
    <name type="scientific">Sphaerisporangium melleum</name>
    <dbReference type="NCBI Taxonomy" id="321316"/>
    <lineage>
        <taxon>Bacteria</taxon>
        <taxon>Bacillati</taxon>
        <taxon>Actinomycetota</taxon>
        <taxon>Actinomycetes</taxon>
        <taxon>Streptosporangiales</taxon>
        <taxon>Streptosporangiaceae</taxon>
        <taxon>Sphaerisporangium</taxon>
    </lineage>
</organism>
<protein>
    <submittedName>
        <fullName evidence="2">MBL fold metallo-hydrolase</fullName>
    </submittedName>
</protein>
<dbReference type="Pfam" id="PF00753">
    <property type="entry name" value="Lactamase_B"/>
    <property type="match status" value="1"/>
</dbReference>
<dbReference type="InterPro" id="IPR038536">
    <property type="entry name" value="Alkyl/aryl-sulf_dimr_sf"/>
</dbReference>
<keyword evidence="3" id="KW-1185">Reference proteome</keyword>
<evidence type="ECO:0000259" key="1">
    <source>
        <dbReference type="SMART" id="SM00849"/>
    </source>
</evidence>
<dbReference type="Pfam" id="PF14863">
    <property type="entry name" value="Alkyl_sulf_dimr"/>
    <property type="match status" value="1"/>
</dbReference>
<dbReference type="SMART" id="SM00849">
    <property type="entry name" value="Lactamase_B"/>
    <property type="match status" value="1"/>
</dbReference>
<dbReference type="EMBL" id="BMNT01000013">
    <property type="protein sequence ID" value="GGK83884.1"/>
    <property type="molecule type" value="Genomic_DNA"/>
</dbReference>
<name>A0A917VHN8_9ACTN</name>
<dbReference type="InterPro" id="IPR029228">
    <property type="entry name" value="Alkyl_sulf_dimr"/>
</dbReference>
<accession>A0A917VHN8</accession>
<dbReference type="InterPro" id="IPR052195">
    <property type="entry name" value="Bact_Alkyl/Aryl-Sulfatase"/>
</dbReference>
<proteinExistence type="predicted"/>
<dbReference type="PANTHER" id="PTHR43223">
    <property type="entry name" value="ALKYL/ARYL-SULFATASE"/>
    <property type="match status" value="1"/>
</dbReference>
<dbReference type="InterPro" id="IPR001279">
    <property type="entry name" value="Metallo-B-lactamas"/>
</dbReference>
<dbReference type="AlphaFoldDB" id="A0A917VHN8"/>
<dbReference type="InterPro" id="IPR036866">
    <property type="entry name" value="RibonucZ/Hydroxyglut_hydro"/>
</dbReference>
<comment type="caution">
    <text evidence="2">The sequence shown here is derived from an EMBL/GenBank/DDBJ whole genome shotgun (WGS) entry which is preliminary data.</text>
</comment>
<gene>
    <name evidence="2" type="ORF">GCM10007964_27940</name>
</gene>
<evidence type="ECO:0000313" key="3">
    <source>
        <dbReference type="Proteomes" id="UP000645217"/>
    </source>
</evidence>
<reference evidence="2" key="1">
    <citation type="journal article" date="2014" name="Int. J. Syst. Evol. Microbiol.">
        <title>Complete genome sequence of Corynebacterium casei LMG S-19264T (=DSM 44701T), isolated from a smear-ripened cheese.</title>
        <authorList>
            <consortium name="US DOE Joint Genome Institute (JGI-PGF)"/>
            <person name="Walter F."/>
            <person name="Albersmeier A."/>
            <person name="Kalinowski J."/>
            <person name="Ruckert C."/>
        </authorList>
    </citation>
    <scope>NUCLEOTIDE SEQUENCE</scope>
    <source>
        <strain evidence="2">JCM 13064</strain>
    </source>
</reference>
<reference evidence="2" key="2">
    <citation type="submission" date="2020-09" db="EMBL/GenBank/DDBJ databases">
        <authorList>
            <person name="Sun Q."/>
            <person name="Ohkuma M."/>
        </authorList>
    </citation>
    <scope>NUCLEOTIDE SEQUENCE</scope>
    <source>
        <strain evidence="2">JCM 13064</strain>
    </source>
</reference>
<dbReference type="PANTHER" id="PTHR43223:SF2">
    <property type="entry name" value="METALLO-BETA-LACTAMASE DOMAIN-CONTAINING PROTEIN"/>
    <property type="match status" value="1"/>
</dbReference>
<dbReference type="Gene3D" id="1.25.40.880">
    <property type="entry name" value="Alkyl sulfatase, dimerisation domain"/>
    <property type="match status" value="1"/>
</dbReference>
<dbReference type="Proteomes" id="UP000645217">
    <property type="component" value="Unassembled WGS sequence"/>
</dbReference>
<feature type="domain" description="Metallo-beta-lactamase" evidence="1">
    <location>
        <begin position="49"/>
        <end position="243"/>
    </location>
</feature>
<sequence>MLGGMTSPILEHADNVWRGSASPQEVPLRDLRSRGAQEVAEGVVMWPGFGNVYGIRGDDGLALFDTGNTVDARAMHAAIRAWSDEPVRYAIFSHGHFDHVAGMEPFDAEDGPRIQVIAHEMVAARFARYARTAGYNTVINQRQFGFTRMAWPTAFRRPDLTYHDQMTLSLGDVTLWLRHARGETDDATWAFLPERGVLLTGDLFIWVTPNAGNPQKVQRYPDEWALALRRMAGLSAEVLLPGHGLPIVGAARVRQALIDTADYLDALVEQTLELMNAGARLDEVIHAVSPPEALACRPYLQPHYDEPEFVVRNVWRLYGGWHDGNPAHLKPAPDEVLARALAELTGGAHALAARAATAAADGDLRLACQLAELAAQADPGDPKVHEIRARVYTLRVRQETSTMSRGVYTWAAAESRSVTTGQDLLDVYHEIAGGRLWWVPAAETGPEPAAPDAGGRARR</sequence>